<dbReference type="Proteomes" id="UP000313988">
    <property type="component" value="Unassembled WGS sequence"/>
</dbReference>
<evidence type="ECO:0000256" key="1">
    <source>
        <dbReference type="SAM" id="SignalP"/>
    </source>
</evidence>
<dbReference type="OrthoDB" id="69841at2"/>
<reference evidence="3 4" key="1">
    <citation type="submission" date="2019-06" db="EMBL/GenBank/DDBJ databases">
        <title>Genome sequence of Deinococcus radiopugnans ATCC 19172.</title>
        <authorList>
            <person name="Maclea K.S."/>
            <person name="Maynard C.R."/>
        </authorList>
    </citation>
    <scope>NUCLEOTIDE SEQUENCE [LARGE SCALE GENOMIC DNA]</scope>
    <source>
        <strain evidence="3 4">ATCC 19172</strain>
    </source>
</reference>
<proteinExistence type="predicted"/>
<dbReference type="EMBL" id="VDMO01000001">
    <property type="protein sequence ID" value="TNM72970.1"/>
    <property type="molecule type" value="Genomic_DNA"/>
</dbReference>
<protein>
    <recommendedName>
        <fullName evidence="6">DUF4157 domain-containing protein</fullName>
    </recommendedName>
</protein>
<sequence length="204" mass="22008">MRRSSLRHAGAALVWLALLAPGAHAFQAQYGPLTVTYVDPRDRQQLAAVYKAWETAARDLKALGLAPPAKVRIEAAGHAADFAARTGEPVNIAASTRGAVIRTQRLSALAARGLLPTTIRHEAFHTAQPAGLPRWLAEGLARTFSGEAKTDPRTPTGLEGVPDSRLDAELLNRDPTRLNAAYREATIRAARLVRARGWTGALKW</sequence>
<dbReference type="RefSeq" id="WP_139399908.1">
    <property type="nucleotide sequence ID" value="NZ_JACHEW010000002.1"/>
</dbReference>
<keyword evidence="1" id="KW-0732">Signal</keyword>
<comment type="caution">
    <text evidence="3">The sequence shown here is derived from an EMBL/GenBank/DDBJ whole genome shotgun (WGS) entry which is preliminary data.</text>
</comment>
<dbReference type="AlphaFoldDB" id="A0A5C4YAM5"/>
<evidence type="ECO:0000313" key="2">
    <source>
        <dbReference type="EMBL" id="MBB6015336.1"/>
    </source>
</evidence>
<organism evidence="3 4">
    <name type="scientific">Deinococcus radiopugnans ATCC 19172</name>
    <dbReference type="NCBI Taxonomy" id="585398"/>
    <lineage>
        <taxon>Bacteria</taxon>
        <taxon>Thermotogati</taxon>
        <taxon>Deinococcota</taxon>
        <taxon>Deinococci</taxon>
        <taxon>Deinococcales</taxon>
        <taxon>Deinococcaceae</taxon>
        <taxon>Deinococcus</taxon>
    </lineage>
</organism>
<accession>A0A5C4YAM5</accession>
<feature type="signal peptide" evidence="1">
    <location>
        <begin position="1"/>
        <end position="25"/>
    </location>
</feature>
<reference evidence="2 5" key="2">
    <citation type="submission" date="2020-08" db="EMBL/GenBank/DDBJ databases">
        <title>Genomic Encyclopedia of Type Strains, Phase IV (KMG-IV): sequencing the most valuable type-strain genomes for metagenomic binning, comparative biology and taxonomic classification.</title>
        <authorList>
            <person name="Goeker M."/>
        </authorList>
    </citation>
    <scope>NUCLEOTIDE SEQUENCE [LARGE SCALE GENOMIC DNA]</scope>
    <source>
        <strain evidence="2 5">DSM 12027</strain>
    </source>
</reference>
<dbReference type="EMBL" id="JACHEW010000002">
    <property type="protein sequence ID" value="MBB6015336.1"/>
    <property type="molecule type" value="Genomic_DNA"/>
</dbReference>
<name>A0A5C4YAM5_9DEIO</name>
<evidence type="ECO:0000313" key="3">
    <source>
        <dbReference type="EMBL" id="TNM72970.1"/>
    </source>
</evidence>
<dbReference type="Proteomes" id="UP000629870">
    <property type="component" value="Unassembled WGS sequence"/>
</dbReference>
<evidence type="ECO:0000313" key="4">
    <source>
        <dbReference type="Proteomes" id="UP000313988"/>
    </source>
</evidence>
<keyword evidence="5" id="KW-1185">Reference proteome</keyword>
<gene>
    <name evidence="3" type="ORF">FHR04_00645</name>
    <name evidence="2" type="ORF">HNQ04_000565</name>
</gene>
<evidence type="ECO:0008006" key="6">
    <source>
        <dbReference type="Google" id="ProtNLM"/>
    </source>
</evidence>
<feature type="chain" id="PRO_5023135976" description="DUF4157 domain-containing protein" evidence="1">
    <location>
        <begin position="26"/>
        <end position="204"/>
    </location>
</feature>
<evidence type="ECO:0000313" key="5">
    <source>
        <dbReference type="Proteomes" id="UP000629870"/>
    </source>
</evidence>